<evidence type="ECO:0000259" key="1">
    <source>
        <dbReference type="Pfam" id="PF17906"/>
    </source>
</evidence>
<dbReference type="Gene3D" id="1.10.10.10">
    <property type="entry name" value="Winged helix-like DNA-binding domain superfamily/Winged helix DNA-binding domain"/>
    <property type="match status" value="1"/>
</dbReference>
<evidence type="ECO:0000313" key="3">
    <source>
        <dbReference type="Proteomes" id="UP000299102"/>
    </source>
</evidence>
<dbReference type="InterPro" id="IPR036397">
    <property type="entry name" value="RNaseH_sf"/>
</dbReference>
<comment type="caution">
    <text evidence="2">The sequence shown here is derived from an EMBL/GenBank/DDBJ whole genome shotgun (WGS) entry which is preliminary data.</text>
</comment>
<protein>
    <submittedName>
        <fullName evidence="2">Mariner Mos1 transposase</fullName>
    </submittedName>
</protein>
<dbReference type="Gene3D" id="3.30.420.10">
    <property type="entry name" value="Ribonuclease H-like superfamily/Ribonuclease H"/>
    <property type="match status" value="1"/>
</dbReference>
<dbReference type="EMBL" id="BGZK01001068">
    <property type="protein sequence ID" value="GBP70263.1"/>
    <property type="molecule type" value="Genomic_DNA"/>
</dbReference>
<organism evidence="2 3">
    <name type="scientific">Eumeta variegata</name>
    <name type="common">Bagworm moth</name>
    <name type="synonym">Eumeta japonica</name>
    <dbReference type="NCBI Taxonomy" id="151549"/>
    <lineage>
        <taxon>Eukaryota</taxon>
        <taxon>Metazoa</taxon>
        <taxon>Ecdysozoa</taxon>
        <taxon>Arthropoda</taxon>
        <taxon>Hexapoda</taxon>
        <taxon>Insecta</taxon>
        <taxon>Pterygota</taxon>
        <taxon>Neoptera</taxon>
        <taxon>Endopterygota</taxon>
        <taxon>Lepidoptera</taxon>
        <taxon>Glossata</taxon>
        <taxon>Ditrysia</taxon>
        <taxon>Tineoidea</taxon>
        <taxon>Psychidae</taxon>
        <taxon>Oiketicinae</taxon>
        <taxon>Eumeta</taxon>
    </lineage>
</organism>
<reference evidence="2 3" key="1">
    <citation type="journal article" date="2019" name="Commun. Biol.">
        <title>The bagworm genome reveals a unique fibroin gene that provides high tensile strength.</title>
        <authorList>
            <person name="Kono N."/>
            <person name="Nakamura H."/>
            <person name="Ohtoshi R."/>
            <person name="Tomita M."/>
            <person name="Numata K."/>
            <person name="Arakawa K."/>
        </authorList>
    </citation>
    <scope>NUCLEOTIDE SEQUENCE [LARGE SCALE GENOMIC DNA]</scope>
</reference>
<dbReference type="InterPro" id="IPR041426">
    <property type="entry name" value="Mos1_HTH"/>
</dbReference>
<dbReference type="PANTHER" id="PTHR46060:SF2">
    <property type="entry name" value="HISTONE-LYSINE N-METHYLTRANSFERASE SETMAR"/>
    <property type="match status" value="1"/>
</dbReference>
<dbReference type="GO" id="GO:0003676">
    <property type="term" value="F:nucleic acid binding"/>
    <property type="evidence" value="ECO:0007669"/>
    <property type="project" value="InterPro"/>
</dbReference>
<name>A0A4C1Y4H1_EUMVA</name>
<accession>A0A4C1Y4H1</accession>
<dbReference type="PANTHER" id="PTHR46060">
    <property type="entry name" value="MARINER MOS1 TRANSPOSASE-LIKE PROTEIN"/>
    <property type="match status" value="1"/>
</dbReference>
<dbReference type="InterPro" id="IPR036388">
    <property type="entry name" value="WH-like_DNA-bd_sf"/>
</dbReference>
<proteinExistence type="predicted"/>
<keyword evidence="3" id="KW-1185">Reference proteome</keyword>
<gene>
    <name evidence="2" type="ORF">EVAR_51374_1</name>
</gene>
<evidence type="ECO:0000313" key="2">
    <source>
        <dbReference type="EMBL" id="GBP70263.1"/>
    </source>
</evidence>
<dbReference type="InterPro" id="IPR052709">
    <property type="entry name" value="Transposase-MT_Hybrid"/>
</dbReference>
<dbReference type="OrthoDB" id="616263at2759"/>
<dbReference type="Gene3D" id="1.10.10.1450">
    <property type="match status" value="1"/>
</dbReference>
<sequence length="264" mass="31051">MLVEAYGDHALSEATCKRWFQRFKCNDFDVRNKERGRPPKKFEDVKLQAILDEDDTLSQKQMADMLNVAQQTISDRLKAMGKIQKCGKWVPHELNERQMENRKNTCEILLQRHERKSVLHRIVTGDEKWIYFKNPKRRKSWLIRDNHQHRLRNQIVSGRRQCSVFEWARRHGKVILLRQCTCTQSKRFRIQSKYLAGSCYPPPYSPDLAPSDYHLFSSMGHALAEQRFDSSRKWKIGCLIGLLQKKNISIGMVSTNYQKGGQNV</sequence>
<dbReference type="Pfam" id="PF17906">
    <property type="entry name" value="HTH_48"/>
    <property type="match status" value="1"/>
</dbReference>
<feature type="domain" description="Mos1 transposase HTH" evidence="1">
    <location>
        <begin position="2"/>
        <end position="27"/>
    </location>
</feature>
<dbReference type="STRING" id="151549.A0A4C1Y4H1"/>
<dbReference type="Proteomes" id="UP000299102">
    <property type="component" value="Unassembled WGS sequence"/>
</dbReference>
<dbReference type="AlphaFoldDB" id="A0A4C1Y4H1"/>